<keyword evidence="5 6" id="KW-0472">Membrane</keyword>
<feature type="transmembrane region" description="Helical" evidence="6">
    <location>
        <begin position="202"/>
        <end position="221"/>
    </location>
</feature>
<evidence type="ECO:0000256" key="1">
    <source>
        <dbReference type="ARBA" id="ARBA00004141"/>
    </source>
</evidence>
<evidence type="ECO:0000256" key="3">
    <source>
        <dbReference type="ARBA" id="ARBA00022692"/>
    </source>
</evidence>
<evidence type="ECO:0000256" key="6">
    <source>
        <dbReference type="SAM" id="Phobius"/>
    </source>
</evidence>
<feature type="transmembrane region" description="Helical" evidence="6">
    <location>
        <begin position="143"/>
        <end position="163"/>
    </location>
</feature>
<evidence type="ECO:0000313" key="7">
    <source>
        <dbReference type="EMBL" id="MDZ5740678.1"/>
    </source>
</evidence>
<comment type="caution">
    <text evidence="7">The sequence shown here is derived from an EMBL/GenBank/DDBJ whole genome shotgun (WGS) entry which is preliminary data.</text>
</comment>
<evidence type="ECO:0000256" key="2">
    <source>
        <dbReference type="ARBA" id="ARBA00022448"/>
    </source>
</evidence>
<dbReference type="SUPFAM" id="SSF103473">
    <property type="entry name" value="MFS general substrate transporter"/>
    <property type="match status" value="1"/>
</dbReference>
<protein>
    <submittedName>
        <fullName evidence="7">MFS transporter</fullName>
    </submittedName>
</protein>
<dbReference type="InterPro" id="IPR011701">
    <property type="entry name" value="MFS"/>
</dbReference>
<dbReference type="Gene3D" id="1.20.1250.20">
    <property type="entry name" value="MFS general substrate transporter like domains"/>
    <property type="match status" value="1"/>
</dbReference>
<dbReference type="Proteomes" id="UP001292116">
    <property type="component" value="Unassembled WGS sequence"/>
</dbReference>
<keyword evidence="8" id="KW-1185">Reference proteome</keyword>
<organism evidence="7 8">
    <name type="scientific">Pseudomonas asiatica</name>
    <dbReference type="NCBI Taxonomy" id="2219225"/>
    <lineage>
        <taxon>Bacteria</taxon>
        <taxon>Pseudomonadati</taxon>
        <taxon>Pseudomonadota</taxon>
        <taxon>Gammaproteobacteria</taxon>
        <taxon>Pseudomonadales</taxon>
        <taxon>Pseudomonadaceae</taxon>
        <taxon>Pseudomonas</taxon>
    </lineage>
</organism>
<keyword evidence="2" id="KW-0813">Transport</keyword>
<evidence type="ECO:0000256" key="5">
    <source>
        <dbReference type="ARBA" id="ARBA00023136"/>
    </source>
</evidence>
<keyword evidence="4 6" id="KW-1133">Transmembrane helix</keyword>
<feature type="transmembrane region" description="Helical" evidence="6">
    <location>
        <begin position="54"/>
        <end position="74"/>
    </location>
</feature>
<keyword evidence="3 6" id="KW-0812">Transmembrane</keyword>
<feature type="transmembrane region" description="Helical" evidence="6">
    <location>
        <begin position="336"/>
        <end position="356"/>
    </location>
</feature>
<dbReference type="InterPro" id="IPR036259">
    <property type="entry name" value="MFS_trans_sf"/>
</dbReference>
<dbReference type="PANTHER" id="PTHR42718:SF9">
    <property type="entry name" value="MAJOR FACILITATOR SUPERFAMILY MULTIDRUG TRANSPORTER MFSC"/>
    <property type="match status" value="1"/>
</dbReference>
<dbReference type="PANTHER" id="PTHR42718">
    <property type="entry name" value="MAJOR FACILITATOR SUPERFAMILY MULTIDRUG TRANSPORTER MFSC"/>
    <property type="match status" value="1"/>
</dbReference>
<sequence length="540" mass="56358">MSTRKVGVRWLKGWLLVAGIVLAALTDAIASSVLAIGRNDIMGDTHATPDEFAWLDVAYTACKLAGFLFAPWLLGRLPPRAVIIGATLAMGLACVGAAQLVSIELLVALRACQGLAGGVLLVAGQTLIFLACPRRQQPVLQGLFAIGAVVAPAALTPSMQGWLIDSQDWTWIFLSVAPLTLAATGLLLLVELPAHGLPGRRCFDWPGWVLAATALLCLTYLLTQGSRWDWFEAAHMCWAGVVGGAALLLLLGQQLTGNGQGLLDFSLFRSSDFTFAFIVSFVAGAALFGSAFVIPAFALSMLGFTATDAGLLLLPSGVVFIAVLLGVAYLIQVRGIAPFATVPFGILAIMAAMWMLSGSTRESGMHDMMAAVMLRGAGLGLLFLSLTLIAFGRLGRHRVASGIGLFNTGRQVGGLLGVAGLQTLLDQHGVLNAQTLGAHVSTGATAVNERLDSVTSMLRLEGIDPPAAGRVAMSLLSQAVTGQGAVIAFDTAFIAVALLFAVAAPLLVCIKLLLARMAGKQDAGQSHEGELPVSRRELSL</sequence>
<accession>A0ABU5L425</accession>
<feature type="transmembrane region" description="Helical" evidence="6">
    <location>
        <begin position="368"/>
        <end position="391"/>
    </location>
</feature>
<feature type="transmembrane region" description="Helical" evidence="6">
    <location>
        <begin position="309"/>
        <end position="331"/>
    </location>
</feature>
<dbReference type="EMBL" id="JAXUBM010000028">
    <property type="protein sequence ID" value="MDZ5740678.1"/>
    <property type="molecule type" value="Genomic_DNA"/>
</dbReference>
<dbReference type="RefSeq" id="WP_322491883.1">
    <property type="nucleotide sequence ID" value="NZ_JAXUBM010000028.1"/>
</dbReference>
<feature type="transmembrane region" description="Helical" evidence="6">
    <location>
        <begin position="81"/>
        <end position="101"/>
    </location>
</feature>
<feature type="transmembrane region" description="Helical" evidence="6">
    <location>
        <begin position="169"/>
        <end position="190"/>
    </location>
</feature>
<reference evidence="7 8" key="1">
    <citation type="submission" date="2023-11" db="EMBL/GenBank/DDBJ databases">
        <title>Draft genomes analysis of Pseudomonas asiatica isolated from milk, feces and farm soil of cows suffering from clinical mastitis.</title>
        <authorList>
            <person name="Rahman T."/>
            <person name="Das Z.C."/>
            <person name="Hoque M.N."/>
        </authorList>
    </citation>
    <scope>NUCLEOTIDE SEQUENCE [LARGE SCALE GENOMIC DNA]</scope>
    <source>
        <strain evidence="7 8">2F2</strain>
    </source>
</reference>
<feature type="transmembrane region" description="Helical" evidence="6">
    <location>
        <begin position="492"/>
        <end position="514"/>
    </location>
</feature>
<evidence type="ECO:0000256" key="4">
    <source>
        <dbReference type="ARBA" id="ARBA00022989"/>
    </source>
</evidence>
<feature type="transmembrane region" description="Helical" evidence="6">
    <location>
        <begin position="107"/>
        <end position="131"/>
    </location>
</feature>
<dbReference type="Pfam" id="PF07690">
    <property type="entry name" value="MFS_1"/>
    <property type="match status" value="1"/>
</dbReference>
<name>A0ABU5L425_9PSED</name>
<gene>
    <name evidence="7" type="ORF">SOW75_21090</name>
</gene>
<feature type="transmembrane region" description="Helical" evidence="6">
    <location>
        <begin position="233"/>
        <end position="252"/>
    </location>
</feature>
<evidence type="ECO:0000313" key="8">
    <source>
        <dbReference type="Proteomes" id="UP001292116"/>
    </source>
</evidence>
<feature type="transmembrane region" description="Helical" evidence="6">
    <location>
        <begin position="273"/>
        <end position="297"/>
    </location>
</feature>
<comment type="subcellular location">
    <subcellularLocation>
        <location evidence="1">Membrane</location>
        <topology evidence="1">Multi-pass membrane protein</topology>
    </subcellularLocation>
</comment>
<proteinExistence type="predicted"/>